<evidence type="ECO:0000313" key="2">
    <source>
        <dbReference type="Proteomes" id="UP000815677"/>
    </source>
</evidence>
<proteinExistence type="predicted"/>
<protein>
    <submittedName>
        <fullName evidence="1">Uncharacterized protein</fullName>
    </submittedName>
</protein>
<reference evidence="1" key="1">
    <citation type="submission" date="2014-09" db="EMBL/GenBank/DDBJ databases">
        <title>Genome sequence of the luminous mushroom Mycena chlorophos for searching fungal bioluminescence genes.</title>
        <authorList>
            <person name="Tanaka Y."/>
            <person name="Kasuga D."/>
            <person name="Oba Y."/>
            <person name="Hase S."/>
            <person name="Sato K."/>
            <person name="Oba Y."/>
            <person name="Sakakibara Y."/>
        </authorList>
    </citation>
    <scope>NUCLEOTIDE SEQUENCE</scope>
</reference>
<keyword evidence="2" id="KW-1185">Reference proteome</keyword>
<gene>
    <name evidence="1" type="ORF">MCHLO_00532</name>
</gene>
<sequence>MTSSTATQLPDIRLVVATGQDPDGASLFAFDNTLEQFAPFGLERSRFTNIHTTPTACARHLAVPCDSEELSALPISRLEAVDLRIATPAWTMQLSCQAR</sequence>
<name>A0ABQ0KXF9_MYCCL</name>
<accession>A0ABQ0KXF9</accession>
<organism evidence="1 2">
    <name type="scientific">Mycena chlorophos</name>
    <name type="common">Agaric fungus</name>
    <name type="synonym">Agaricus chlorophos</name>
    <dbReference type="NCBI Taxonomy" id="658473"/>
    <lineage>
        <taxon>Eukaryota</taxon>
        <taxon>Fungi</taxon>
        <taxon>Dikarya</taxon>
        <taxon>Basidiomycota</taxon>
        <taxon>Agaricomycotina</taxon>
        <taxon>Agaricomycetes</taxon>
        <taxon>Agaricomycetidae</taxon>
        <taxon>Agaricales</taxon>
        <taxon>Marasmiineae</taxon>
        <taxon>Mycenaceae</taxon>
        <taxon>Mycena</taxon>
    </lineage>
</organism>
<dbReference type="EMBL" id="DF838317">
    <property type="protein sequence ID" value="GAT42834.1"/>
    <property type="molecule type" value="Genomic_DNA"/>
</dbReference>
<dbReference type="Proteomes" id="UP000815677">
    <property type="component" value="Unassembled WGS sequence"/>
</dbReference>
<evidence type="ECO:0000313" key="1">
    <source>
        <dbReference type="EMBL" id="GAT42834.1"/>
    </source>
</evidence>